<dbReference type="InterPro" id="IPR029069">
    <property type="entry name" value="HotDog_dom_sf"/>
</dbReference>
<dbReference type="Pfam" id="PF13279">
    <property type="entry name" value="4HBT_2"/>
    <property type="match status" value="1"/>
</dbReference>
<dbReference type="EMBL" id="ONZF01000002">
    <property type="protein sequence ID" value="SPJ22958.1"/>
    <property type="molecule type" value="Genomic_DNA"/>
</dbReference>
<dbReference type="PANTHER" id="PTHR12475">
    <property type="match status" value="1"/>
</dbReference>
<protein>
    <recommendedName>
        <fullName evidence="3">Thioesterase domain-containing protein</fullName>
    </recommendedName>
</protein>
<keyword evidence="2" id="KW-1185">Reference proteome</keyword>
<dbReference type="PANTHER" id="PTHR12475:SF4">
    <property type="entry name" value="PROTEIN THEM6"/>
    <property type="match status" value="1"/>
</dbReference>
<dbReference type="SUPFAM" id="SSF54637">
    <property type="entry name" value="Thioesterase/thiol ester dehydrase-isomerase"/>
    <property type="match status" value="1"/>
</dbReference>
<dbReference type="InterPro" id="IPR051490">
    <property type="entry name" value="THEM6_lcsJ_thioesterase"/>
</dbReference>
<evidence type="ECO:0000313" key="2">
    <source>
        <dbReference type="Proteomes" id="UP000244912"/>
    </source>
</evidence>
<name>A0A2R8BS42_9RHOB</name>
<proteinExistence type="predicted"/>
<organism evidence="1 2">
    <name type="scientific">Palleronia abyssalis</name>
    <dbReference type="NCBI Taxonomy" id="1501240"/>
    <lineage>
        <taxon>Bacteria</taxon>
        <taxon>Pseudomonadati</taxon>
        <taxon>Pseudomonadota</taxon>
        <taxon>Alphaproteobacteria</taxon>
        <taxon>Rhodobacterales</taxon>
        <taxon>Roseobacteraceae</taxon>
        <taxon>Palleronia</taxon>
    </lineage>
</organism>
<sequence>MNLYFRLFWTLLRAFWLPKLTLTAQLEREFRVLPNDIDVNLHMNNGRYLTIADLMIVEFFARTGFLKTLIRNRWKPVLGGSIITYRRQLKLGEKYKVRYHWIGSDARWNYLAFKFIGSDGRLSASGYCKGAAVSRMGLVTIVDAFAAWGTSIPDVMLPDAVLHWKECEADLLI</sequence>
<dbReference type="Gene3D" id="3.10.129.10">
    <property type="entry name" value="Hotdog Thioesterase"/>
    <property type="match status" value="1"/>
</dbReference>
<dbReference type="AlphaFoldDB" id="A0A2R8BS42"/>
<accession>A0A2R8BS42</accession>
<dbReference type="RefSeq" id="WP_108892846.1">
    <property type="nucleotide sequence ID" value="NZ_ONZF01000002.1"/>
</dbReference>
<reference evidence="1 2" key="1">
    <citation type="submission" date="2018-03" db="EMBL/GenBank/DDBJ databases">
        <authorList>
            <person name="Keele B.F."/>
        </authorList>
    </citation>
    <scope>NUCLEOTIDE SEQUENCE [LARGE SCALE GENOMIC DNA]</scope>
    <source>
        <strain evidence="1 2">CECT 8504</strain>
    </source>
</reference>
<dbReference type="OrthoDB" id="3727779at2"/>
<evidence type="ECO:0000313" key="1">
    <source>
        <dbReference type="EMBL" id="SPJ22958.1"/>
    </source>
</evidence>
<gene>
    <name evidence="1" type="ORF">PAA8504_00759</name>
</gene>
<evidence type="ECO:0008006" key="3">
    <source>
        <dbReference type="Google" id="ProtNLM"/>
    </source>
</evidence>
<dbReference type="Proteomes" id="UP000244912">
    <property type="component" value="Unassembled WGS sequence"/>
</dbReference>
<dbReference type="CDD" id="cd00586">
    <property type="entry name" value="4HBT"/>
    <property type="match status" value="1"/>
</dbReference>